<sequence>MESIIRNWRVAHATENGKLLASTISLTNTDLEEFAYSTNAARVADEVFRALEYENGSARPKVTNKAGLEAWAEVYVGFWKVAQALERHDEVEWGTVFAGMKELTQAVIRGFQNALWEVWQLEVLYTACKYLRYVAIRADEAKRAAGEDTWKQLEEAARIINRAFNVCLNDRAELAQSRKWGTYYIINLLFKTYFKLNAITLSKNILKALVANTTEMPDLLDFRTSDVVTFKYYCGVIAFLDEDYFKAEEHLDMAYRLCHKAAQKNKELILTYLIPTKLLTRRQLPTATLLKPYPALELLFLPLAKCIKAGNIREYDEHLAQGEDWFVRKRIFLTLERGRDITLRNLFRKVYLAAGASKTRIPVDHFRAAVSWKSGVDVEAEEVECFLANMMYKGIGGPAKPSVDALPRPDIESQPPTALLHPTNQSPAPADSIPPPTNVLATVMNHDR</sequence>
<evidence type="ECO:0000256" key="2">
    <source>
        <dbReference type="SAM" id="MobiDB-lite"/>
    </source>
</evidence>
<accession>A0AAD6NNK8</accession>
<reference evidence="4" key="1">
    <citation type="submission" date="2023-01" db="EMBL/GenBank/DDBJ databases">
        <title>The chitinases involved in constricting ring structure development in the nematode-trapping fungus Drechslerella dactyloides.</title>
        <authorList>
            <person name="Wang R."/>
            <person name="Zhang L."/>
            <person name="Tang P."/>
            <person name="Li S."/>
            <person name="Liang L."/>
        </authorList>
    </citation>
    <scope>NUCLEOTIDE SEQUENCE</scope>
    <source>
        <strain evidence="4">YMF1.00031</strain>
    </source>
</reference>
<dbReference type="PANTHER" id="PTHR12732:SF0">
    <property type="entry name" value="PCI DOMAIN-CONTAINING PROTEIN 2"/>
    <property type="match status" value="1"/>
</dbReference>
<dbReference type="SMART" id="SM00753">
    <property type="entry name" value="PAM"/>
    <property type="match status" value="1"/>
</dbReference>
<dbReference type="PROSITE" id="PS50250">
    <property type="entry name" value="PCI"/>
    <property type="match status" value="1"/>
</dbReference>
<dbReference type="PANTHER" id="PTHR12732">
    <property type="entry name" value="UNCHARACTERIZED PROTEASOME COMPONENT REGION PCI-CONTAINING"/>
    <property type="match status" value="1"/>
</dbReference>
<dbReference type="Gene3D" id="1.10.10.10">
    <property type="entry name" value="Winged helix-like DNA-binding domain superfamily/Winged helix DNA-binding domain"/>
    <property type="match status" value="1"/>
</dbReference>
<dbReference type="GO" id="GO:0003723">
    <property type="term" value="F:RNA binding"/>
    <property type="evidence" value="ECO:0007669"/>
    <property type="project" value="InterPro"/>
</dbReference>
<evidence type="ECO:0000313" key="4">
    <source>
        <dbReference type="EMBL" id="KAJ6264505.1"/>
    </source>
</evidence>
<dbReference type="InterPro" id="IPR036388">
    <property type="entry name" value="WH-like_DNA-bd_sf"/>
</dbReference>
<protein>
    <recommendedName>
        <fullName evidence="3">PCI domain-containing protein</fullName>
    </recommendedName>
</protein>
<feature type="region of interest" description="Disordered" evidence="2">
    <location>
        <begin position="403"/>
        <end position="438"/>
    </location>
</feature>
<dbReference type="Proteomes" id="UP001221413">
    <property type="component" value="Unassembled WGS sequence"/>
</dbReference>
<keyword evidence="5" id="KW-1185">Reference proteome</keyword>
<dbReference type="InterPro" id="IPR000717">
    <property type="entry name" value="PCI_dom"/>
</dbReference>
<evidence type="ECO:0000256" key="1">
    <source>
        <dbReference type="ARBA" id="ARBA00025771"/>
    </source>
</evidence>
<dbReference type="EMBL" id="JAQGDS010000001">
    <property type="protein sequence ID" value="KAJ6264505.1"/>
    <property type="molecule type" value="Genomic_DNA"/>
</dbReference>
<evidence type="ECO:0000259" key="3">
    <source>
        <dbReference type="PROSITE" id="PS50250"/>
    </source>
</evidence>
<gene>
    <name evidence="4" type="ORF">Dda_0652</name>
</gene>
<evidence type="ECO:0000313" key="5">
    <source>
        <dbReference type="Proteomes" id="UP001221413"/>
    </source>
</evidence>
<organism evidence="4 5">
    <name type="scientific">Drechslerella dactyloides</name>
    <name type="common">Nematode-trapping fungus</name>
    <name type="synonym">Arthrobotrys dactyloides</name>
    <dbReference type="NCBI Taxonomy" id="74499"/>
    <lineage>
        <taxon>Eukaryota</taxon>
        <taxon>Fungi</taxon>
        <taxon>Dikarya</taxon>
        <taxon>Ascomycota</taxon>
        <taxon>Pezizomycotina</taxon>
        <taxon>Orbiliomycetes</taxon>
        <taxon>Orbiliales</taxon>
        <taxon>Orbiliaceae</taxon>
        <taxon>Drechslerella</taxon>
    </lineage>
</organism>
<comment type="similarity">
    <text evidence="1">Belongs to the CSN12 family.</text>
</comment>
<comment type="caution">
    <text evidence="4">The sequence shown here is derived from an EMBL/GenBank/DDBJ whole genome shotgun (WGS) entry which is preliminary data.</text>
</comment>
<proteinExistence type="inferred from homology"/>
<name>A0AAD6NNK8_DREDA</name>
<dbReference type="InterPro" id="IPR045114">
    <property type="entry name" value="Csn12-like"/>
</dbReference>
<dbReference type="AlphaFoldDB" id="A0AAD6NNK8"/>
<feature type="domain" description="PCI" evidence="3">
    <location>
        <begin position="228"/>
        <end position="414"/>
    </location>
</feature>
<dbReference type="GO" id="GO:0003690">
    <property type="term" value="F:double-stranded DNA binding"/>
    <property type="evidence" value="ECO:0007669"/>
    <property type="project" value="InterPro"/>
</dbReference>